<dbReference type="PRINTS" id="PR00080">
    <property type="entry name" value="SDRFAMILY"/>
</dbReference>
<dbReference type="Proteomes" id="UP000824074">
    <property type="component" value="Unassembled WGS sequence"/>
</dbReference>
<evidence type="ECO:0000256" key="2">
    <source>
        <dbReference type="ARBA" id="ARBA00023002"/>
    </source>
</evidence>
<dbReference type="SUPFAM" id="SSF51735">
    <property type="entry name" value="NAD(P)-binding Rossmann-fold domains"/>
    <property type="match status" value="1"/>
</dbReference>
<dbReference type="Pfam" id="PF13561">
    <property type="entry name" value="adh_short_C2"/>
    <property type="match status" value="1"/>
</dbReference>
<comment type="caution">
    <text evidence="3">The sequence shown here is derived from an EMBL/GenBank/DDBJ whole genome shotgun (WGS) entry which is preliminary data.</text>
</comment>
<dbReference type="PANTHER" id="PTHR42760">
    <property type="entry name" value="SHORT-CHAIN DEHYDROGENASES/REDUCTASES FAMILY MEMBER"/>
    <property type="match status" value="1"/>
</dbReference>
<evidence type="ECO:0000313" key="4">
    <source>
        <dbReference type="Proteomes" id="UP000824074"/>
    </source>
</evidence>
<dbReference type="GO" id="GO:0016616">
    <property type="term" value="F:oxidoreductase activity, acting on the CH-OH group of donors, NAD or NADP as acceptor"/>
    <property type="evidence" value="ECO:0007669"/>
    <property type="project" value="TreeGrafter"/>
</dbReference>
<dbReference type="PRINTS" id="PR00081">
    <property type="entry name" value="GDHRDH"/>
</dbReference>
<dbReference type="Gene3D" id="3.40.50.720">
    <property type="entry name" value="NAD(P)-binding Rossmann-like Domain"/>
    <property type="match status" value="1"/>
</dbReference>
<reference evidence="3" key="2">
    <citation type="journal article" date="2021" name="PeerJ">
        <title>Extensive microbial diversity within the chicken gut microbiome revealed by metagenomics and culture.</title>
        <authorList>
            <person name="Gilroy R."/>
            <person name="Ravi A."/>
            <person name="Getino M."/>
            <person name="Pursley I."/>
            <person name="Horton D.L."/>
            <person name="Alikhan N.F."/>
            <person name="Baker D."/>
            <person name="Gharbi K."/>
            <person name="Hall N."/>
            <person name="Watson M."/>
            <person name="Adriaenssens E.M."/>
            <person name="Foster-Nyarko E."/>
            <person name="Jarju S."/>
            <person name="Secka A."/>
            <person name="Antonio M."/>
            <person name="Oren A."/>
            <person name="Chaudhuri R.R."/>
            <person name="La Ragione R."/>
            <person name="Hildebrand F."/>
            <person name="Pallen M.J."/>
        </authorList>
    </citation>
    <scope>NUCLEOTIDE SEQUENCE</scope>
    <source>
        <strain evidence="3">CHK193-30670</strain>
    </source>
</reference>
<comment type="similarity">
    <text evidence="1">Belongs to the short-chain dehydrogenases/reductases (SDR) family.</text>
</comment>
<proteinExistence type="inferred from homology"/>
<evidence type="ECO:0000313" key="3">
    <source>
        <dbReference type="EMBL" id="HIU40915.1"/>
    </source>
</evidence>
<evidence type="ECO:0000256" key="1">
    <source>
        <dbReference type="ARBA" id="ARBA00006484"/>
    </source>
</evidence>
<keyword evidence="2" id="KW-0560">Oxidoreductase</keyword>
<organism evidence="3 4">
    <name type="scientific">Candidatus Aphodocola excrementigallinarum</name>
    <dbReference type="NCBI Taxonomy" id="2840670"/>
    <lineage>
        <taxon>Bacteria</taxon>
        <taxon>Bacillati</taxon>
        <taxon>Bacillota</taxon>
        <taxon>Bacilli</taxon>
        <taxon>Candidatus Aphodocola</taxon>
    </lineage>
</organism>
<dbReference type="InterPro" id="IPR036291">
    <property type="entry name" value="NAD(P)-bd_dom_sf"/>
</dbReference>
<reference evidence="3" key="1">
    <citation type="submission" date="2020-10" db="EMBL/GenBank/DDBJ databases">
        <authorList>
            <person name="Gilroy R."/>
        </authorList>
    </citation>
    <scope>NUCLEOTIDE SEQUENCE</scope>
    <source>
        <strain evidence="3">CHK193-30670</strain>
    </source>
</reference>
<protein>
    <submittedName>
        <fullName evidence="3">SDR family oxidoreductase</fullName>
    </submittedName>
</protein>
<dbReference type="EMBL" id="DVMT01000065">
    <property type="protein sequence ID" value="HIU40915.1"/>
    <property type="molecule type" value="Genomic_DNA"/>
</dbReference>
<dbReference type="AlphaFoldDB" id="A0A9D1LIK4"/>
<name>A0A9D1LIK4_9FIRM</name>
<accession>A0A9D1LIK4</accession>
<gene>
    <name evidence="3" type="ORF">IAB68_06440</name>
</gene>
<dbReference type="NCBIfam" id="NF005559">
    <property type="entry name" value="PRK07231.1"/>
    <property type="match status" value="1"/>
</dbReference>
<dbReference type="InterPro" id="IPR002347">
    <property type="entry name" value="SDR_fam"/>
</dbReference>
<sequence length="248" mass="27877">MILKKVVLITGASRGIGKATAIEFAKKGYNVVINYVSNDDAAKNLKKYLTENYDTDVMTYKCDVSNEAKVKEMVKQVIDYFGKIDVLVNNAGIAIDVAFADKTVENFRKTLDVNLIGPFIVSREVGKYMLEQKSGSIVNVSSDDAYEGYYEFSLDYDASKAGLINLTHNLSKYFAPYIRVNAVAPGWIETEMNSLLDKEQMNEIENKYYLRRLGRTEEVAKAIYFLASDDASYINNEVLRVDGGCNHQ</sequence>
<dbReference type="FunFam" id="3.40.50.720:FF:000173">
    <property type="entry name" value="3-oxoacyl-[acyl-carrier protein] reductase"/>
    <property type="match status" value="1"/>
</dbReference>
<dbReference type="CDD" id="cd05233">
    <property type="entry name" value="SDR_c"/>
    <property type="match status" value="1"/>
</dbReference>